<dbReference type="STRING" id="7398.A0A1A9ZDA2"/>
<sequence length="230" mass="25765">MELRSTRQNRDYEELAAILEGLGLHEENMELLEMREILTALQQSVDNLDTDDNAVPEGETEFMSKRSDGVFNSTMLKDNSEQSSGSESVDNSGIRGRIFVQAQVHHSMDWIPDWWNEQEDFQPAQPSSTSPTFGNNSFSSCKDRKQHDAATMQQSEADNEYFHELRGPVSMLQGHGCQEHSVSTSFSMSGSALSPGSQAWERHLEHSTSSAVVSDQEESSNLNHCYEPSI</sequence>
<feature type="compositionally biased region" description="Polar residues" evidence="1">
    <location>
        <begin position="207"/>
        <end position="223"/>
    </location>
</feature>
<feature type="compositionally biased region" description="Polar residues" evidence="1">
    <location>
        <begin position="124"/>
        <end position="140"/>
    </location>
</feature>
<reference evidence="3" key="1">
    <citation type="submission" date="2014-03" db="EMBL/GenBank/DDBJ databases">
        <authorList>
            <person name="Aksoy S."/>
            <person name="Warren W."/>
            <person name="Wilson R.K."/>
        </authorList>
    </citation>
    <scope>NUCLEOTIDE SEQUENCE [LARGE SCALE GENOMIC DNA]</scope>
    <source>
        <strain evidence="3">IAEA</strain>
    </source>
</reference>
<reference evidence="2" key="2">
    <citation type="submission" date="2020-05" db="UniProtKB">
        <authorList>
            <consortium name="EnsemblMetazoa"/>
        </authorList>
    </citation>
    <scope>IDENTIFICATION</scope>
    <source>
        <strain evidence="2">IAEA</strain>
    </source>
</reference>
<evidence type="ECO:0000313" key="3">
    <source>
        <dbReference type="Proteomes" id="UP000092445"/>
    </source>
</evidence>
<organism evidence="2 3">
    <name type="scientific">Glossina pallidipes</name>
    <name type="common">Tsetse fly</name>
    <dbReference type="NCBI Taxonomy" id="7398"/>
    <lineage>
        <taxon>Eukaryota</taxon>
        <taxon>Metazoa</taxon>
        <taxon>Ecdysozoa</taxon>
        <taxon>Arthropoda</taxon>
        <taxon>Hexapoda</taxon>
        <taxon>Insecta</taxon>
        <taxon>Pterygota</taxon>
        <taxon>Neoptera</taxon>
        <taxon>Endopterygota</taxon>
        <taxon>Diptera</taxon>
        <taxon>Brachycera</taxon>
        <taxon>Muscomorpha</taxon>
        <taxon>Hippoboscoidea</taxon>
        <taxon>Glossinidae</taxon>
        <taxon>Glossina</taxon>
    </lineage>
</organism>
<feature type="region of interest" description="Disordered" evidence="1">
    <location>
        <begin position="120"/>
        <end position="154"/>
    </location>
</feature>
<evidence type="ECO:0000256" key="1">
    <source>
        <dbReference type="SAM" id="MobiDB-lite"/>
    </source>
</evidence>
<dbReference type="Proteomes" id="UP000092445">
    <property type="component" value="Unassembled WGS sequence"/>
</dbReference>
<dbReference type="VEuPathDB" id="VectorBase:GPAI011229"/>
<dbReference type="AlphaFoldDB" id="A0A1A9ZDA2"/>
<protein>
    <submittedName>
        <fullName evidence="2">Uncharacterized protein</fullName>
    </submittedName>
</protein>
<dbReference type="EnsemblMetazoa" id="GPAI011229-RA">
    <property type="protein sequence ID" value="GPAI011229-PA"/>
    <property type="gene ID" value="GPAI011229"/>
</dbReference>
<feature type="region of interest" description="Disordered" evidence="1">
    <location>
        <begin position="188"/>
        <end position="230"/>
    </location>
</feature>
<accession>A0A1A9ZDA2</accession>
<name>A0A1A9ZDA2_GLOPL</name>
<keyword evidence="3" id="KW-1185">Reference proteome</keyword>
<proteinExistence type="predicted"/>
<evidence type="ECO:0000313" key="2">
    <source>
        <dbReference type="EnsemblMetazoa" id="GPAI011229-PA"/>
    </source>
</evidence>
<feature type="compositionally biased region" description="Polar residues" evidence="1">
    <location>
        <begin position="188"/>
        <end position="197"/>
    </location>
</feature>